<name>A0ACB9D1C2_CICIN</name>
<accession>A0ACB9D1C2</accession>
<dbReference type="Proteomes" id="UP001055811">
    <property type="component" value="Linkage Group LG05"/>
</dbReference>
<protein>
    <submittedName>
        <fullName evidence="1">Uncharacterized protein</fullName>
    </submittedName>
</protein>
<sequence length="1689" mass="193632">MELIQNAEDNEYPEDVNPSLEIVFTSKDITNTGAPATLLLFNNEKGFLRKNIESICSVGLSTKKGLRKHGYIGEKGIGFKSVFLVTAQPHIFSNGYQIRFNEKPCQQCKVGYIVPEWIEENDPMLSAIKSIYGSATVLPTTTIVLPLKPEKVKPVKDELLSLHPEVLLFLSKIRRLSVREDPNRNTVTIISISSEKNFVTSKNTDADSYTLHLTVNDDEVERECGYYMWKQRFPVKRENKVDVRTELEELVITLAFPYGKRLGSSLPGIYSFLPTVTVTNFPFIIQADFLLASSRENILWDNRWNQGILDCVPVAFSNAFTSLVKSSTVNMFWFLPLNMSTHDKLNNVRNAIKEKLMNETIVPCESYNIPHNLFRKPKEVGRLKPAFWSIMIKAMSQGVSFSNIPSYIVASSFDKKEYDVILDFLEIQFIDHEWYAKCINSSNLVMGVSEDVYIQLLLFISEGWGSYFYKTNMKNTPLIKYVGRYANVGLVTPVSGRNKLLAADCDHISWLINWNTELGCSTGKFFLPKVTQQGVNSCPEMPTIVRWLKDEVKVSFVSVYEYAELVSRSVNSDRKLAVAYAHFLYASSQKDYLWKHEVQKLCTDMPIVDKYGQVNETRKNGVIVPANGSRWVELIGPNPWKQHNYVELGEDYNTCDVTYFCDVTSGEKLVSFLKASDLPNLFPPNVAIPTLSSPLTKSNTFLLLAWLRKLTTSGVSLPERFLSSIKNGSWLKIYSGGSPGYRPPSESFMLDSSIGNLVQYASGLVHFPVVDEKFYGDEMKNYKDELETIGVRFEDMDECEFIGKRLMELAAASSSKENVFSMLKFIKSLGGVNPRIALLIKSMRGEKWVRTIEGDKTPDESVLFSEEWHAAAWISDLPFIDQDYYGEEILSFKDELGLLGVAVKINENYQLVADNVKSPRSLQNLPSEAMLLVLRCIQNIQSPDKLADVICRSCCLMTNLDYRSPSSCFLLNPESEWGCLVQVFESYPVIDEQFYGRSIYSMSNELKKIGVVVDFEHFIKQFIWTLKCEAFSCRVKKEHVLRFLKCYRKLKKLKVKIPVNLNRCIRVVRWLRTRIGEYRSPNECILFTTDWEQFTPISLLPFIDDTNNFYGSGIHDYHEELKNFGVVTDLKNCAEFLADYLVLPQDCSTLTPANVYTLLESVKELKERANRIPGKFREKLSQKNWLKTHFGYKRPNDCLLFSSDWNPFLRCNDGPFIDEGFYGSTIASYKAELNLLGVITDVNKEGCQLIVNHIECHSNFETISRIYNYLSTFKWEPVDQVTKRIWIPRGTDNNGEWVMHQDCVLHDKNNLFGEQLNILENSKYDKEILDLFANTLKVKLHPSVEDYCKLWKTWETSGRQITHDECCAFWDFVVQNWYPTTENTFNNNLSKLPVLDPNSNGVFLFDKRDVFIADDLFLTDLFLQSCGSRPIFAWFPQPSLNSLITRTKLMDIYTKLGVRTLSESARKHISNIDHDAASEPVNSKEKIIKKGLLKLILAFLADPNLKLDPCKRHEAVSRLHALKAFEFPEKMTVRYRLSFSSGDVVDVEPRRMIYWDKQQSKLFMQKMERSSGHKYVIEYASHFAEEIAGGVLLLCENQQLVPDLSELIRLGYFVDFDEEAVEFLMKTKNLHILGDDQDYLSSSTFSSSKGNLQEIAPGQPPIPRPKKRRRHNSVAYQALKTKRHRILDA</sequence>
<organism evidence="1 2">
    <name type="scientific">Cichorium intybus</name>
    <name type="common">Chicory</name>
    <dbReference type="NCBI Taxonomy" id="13427"/>
    <lineage>
        <taxon>Eukaryota</taxon>
        <taxon>Viridiplantae</taxon>
        <taxon>Streptophyta</taxon>
        <taxon>Embryophyta</taxon>
        <taxon>Tracheophyta</taxon>
        <taxon>Spermatophyta</taxon>
        <taxon>Magnoliopsida</taxon>
        <taxon>eudicotyledons</taxon>
        <taxon>Gunneridae</taxon>
        <taxon>Pentapetalae</taxon>
        <taxon>asterids</taxon>
        <taxon>campanulids</taxon>
        <taxon>Asterales</taxon>
        <taxon>Asteraceae</taxon>
        <taxon>Cichorioideae</taxon>
        <taxon>Cichorieae</taxon>
        <taxon>Cichoriinae</taxon>
        <taxon>Cichorium</taxon>
    </lineage>
</organism>
<evidence type="ECO:0000313" key="1">
    <source>
        <dbReference type="EMBL" id="KAI3740240.1"/>
    </source>
</evidence>
<comment type="caution">
    <text evidence="1">The sequence shown here is derived from an EMBL/GenBank/DDBJ whole genome shotgun (WGS) entry which is preliminary data.</text>
</comment>
<reference evidence="2" key="1">
    <citation type="journal article" date="2022" name="Mol. Ecol. Resour.">
        <title>The genomes of chicory, endive, great burdock and yacon provide insights into Asteraceae palaeo-polyploidization history and plant inulin production.</title>
        <authorList>
            <person name="Fan W."/>
            <person name="Wang S."/>
            <person name="Wang H."/>
            <person name="Wang A."/>
            <person name="Jiang F."/>
            <person name="Liu H."/>
            <person name="Zhao H."/>
            <person name="Xu D."/>
            <person name="Zhang Y."/>
        </authorList>
    </citation>
    <scope>NUCLEOTIDE SEQUENCE [LARGE SCALE GENOMIC DNA]</scope>
    <source>
        <strain evidence="2">cv. Punajuju</strain>
    </source>
</reference>
<gene>
    <name evidence="1" type="ORF">L2E82_30665</name>
</gene>
<evidence type="ECO:0000313" key="2">
    <source>
        <dbReference type="Proteomes" id="UP001055811"/>
    </source>
</evidence>
<dbReference type="EMBL" id="CM042013">
    <property type="protein sequence ID" value="KAI3740240.1"/>
    <property type="molecule type" value="Genomic_DNA"/>
</dbReference>
<reference evidence="1 2" key="2">
    <citation type="journal article" date="2022" name="Mol. Ecol. Resour.">
        <title>The genomes of chicory, endive, great burdock and yacon provide insights into Asteraceae paleo-polyploidization history and plant inulin production.</title>
        <authorList>
            <person name="Fan W."/>
            <person name="Wang S."/>
            <person name="Wang H."/>
            <person name="Wang A."/>
            <person name="Jiang F."/>
            <person name="Liu H."/>
            <person name="Zhao H."/>
            <person name="Xu D."/>
            <person name="Zhang Y."/>
        </authorList>
    </citation>
    <scope>NUCLEOTIDE SEQUENCE [LARGE SCALE GENOMIC DNA]</scope>
    <source>
        <strain evidence="2">cv. Punajuju</strain>
        <tissue evidence="1">Leaves</tissue>
    </source>
</reference>
<proteinExistence type="predicted"/>
<keyword evidence="2" id="KW-1185">Reference proteome</keyword>